<dbReference type="AlphaFoldDB" id="A0A396HJM3"/>
<dbReference type="GO" id="GO:0006508">
    <property type="term" value="P:proteolysis"/>
    <property type="evidence" value="ECO:0007669"/>
    <property type="project" value="UniProtKB-KW"/>
</dbReference>
<dbReference type="InterPro" id="IPR001915">
    <property type="entry name" value="Peptidase_M48"/>
</dbReference>
<sequence>MIVISLFTIFRQEIEADYIRLLLLASAGYDPRVAPKVYEKFGKIFGDSFLNYFSTHPSGQKRAKLLSQDEVMKEAVTIYENARAGHEK</sequence>
<dbReference type="PANTHER" id="PTHR22726:SF1">
    <property type="entry name" value="METALLOENDOPEPTIDASE OMA1, MITOCHONDRIAL"/>
    <property type="match status" value="1"/>
</dbReference>
<dbReference type="Gramene" id="rna36658">
    <property type="protein sequence ID" value="RHN52044.1"/>
    <property type="gene ID" value="gene36658"/>
</dbReference>
<evidence type="ECO:0000313" key="9">
    <source>
        <dbReference type="Proteomes" id="UP000265566"/>
    </source>
</evidence>
<protein>
    <submittedName>
        <fullName evidence="8">Putative peptidase M48</fullName>
    </submittedName>
</protein>
<evidence type="ECO:0000256" key="1">
    <source>
        <dbReference type="ARBA" id="ARBA00022670"/>
    </source>
</evidence>
<dbReference type="PANTHER" id="PTHR22726">
    <property type="entry name" value="METALLOENDOPEPTIDASE OMA1"/>
    <property type="match status" value="1"/>
</dbReference>
<keyword evidence="1 6" id="KW-0645">Protease</keyword>
<keyword evidence="4 6" id="KW-0862">Zinc</keyword>
<evidence type="ECO:0000256" key="2">
    <source>
        <dbReference type="ARBA" id="ARBA00022723"/>
    </source>
</evidence>
<accession>A0A396HJM3</accession>
<proteinExistence type="inferred from homology"/>
<dbReference type="GO" id="GO:0046872">
    <property type="term" value="F:metal ion binding"/>
    <property type="evidence" value="ECO:0007669"/>
    <property type="project" value="UniProtKB-KW"/>
</dbReference>
<comment type="cofactor">
    <cofactor evidence="6">
        <name>Zn(2+)</name>
        <dbReference type="ChEBI" id="CHEBI:29105"/>
    </cofactor>
    <text evidence="6">Binds 1 zinc ion per subunit.</text>
</comment>
<reference evidence="9" key="1">
    <citation type="journal article" date="2018" name="Nat. Plants">
        <title>Whole-genome landscape of Medicago truncatula symbiotic genes.</title>
        <authorList>
            <person name="Pecrix Y."/>
            <person name="Staton S.E."/>
            <person name="Sallet E."/>
            <person name="Lelandais-Briere C."/>
            <person name="Moreau S."/>
            <person name="Carrere S."/>
            <person name="Blein T."/>
            <person name="Jardinaud M.F."/>
            <person name="Latrasse D."/>
            <person name="Zouine M."/>
            <person name="Zahm M."/>
            <person name="Kreplak J."/>
            <person name="Mayjonade B."/>
            <person name="Satge C."/>
            <person name="Perez M."/>
            <person name="Cauet S."/>
            <person name="Marande W."/>
            <person name="Chantry-Darmon C."/>
            <person name="Lopez-Roques C."/>
            <person name="Bouchez O."/>
            <person name="Berard A."/>
            <person name="Debelle F."/>
            <person name="Munos S."/>
            <person name="Bendahmane A."/>
            <person name="Berges H."/>
            <person name="Niebel A."/>
            <person name="Buitink J."/>
            <person name="Frugier F."/>
            <person name="Benhamed M."/>
            <person name="Crespi M."/>
            <person name="Gouzy J."/>
            <person name="Gamas P."/>
        </authorList>
    </citation>
    <scope>NUCLEOTIDE SEQUENCE [LARGE SCALE GENOMIC DNA]</scope>
    <source>
        <strain evidence="9">cv. Jemalong A17</strain>
    </source>
</reference>
<comment type="similarity">
    <text evidence="6">Belongs to the peptidase M48 family.</text>
</comment>
<comment type="caution">
    <text evidence="8">The sequence shown here is derived from an EMBL/GenBank/DDBJ whole genome shotgun (WGS) entry which is preliminary data.</text>
</comment>
<evidence type="ECO:0000313" key="8">
    <source>
        <dbReference type="EMBL" id="RHN52044.1"/>
    </source>
</evidence>
<keyword evidence="5 6" id="KW-0482">Metalloprotease</keyword>
<keyword evidence="3 6" id="KW-0378">Hydrolase</keyword>
<dbReference type="InterPro" id="IPR051156">
    <property type="entry name" value="Mito/Outer_Membr_Metalloprot"/>
</dbReference>
<evidence type="ECO:0000256" key="6">
    <source>
        <dbReference type="RuleBase" id="RU003983"/>
    </source>
</evidence>
<dbReference type="Pfam" id="PF01435">
    <property type="entry name" value="Peptidase_M48"/>
    <property type="match status" value="1"/>
</dbReference>
<evidence type="ECO:0000259" key="7">
    <source>
        <dbReference type="Pfam" id="PF01435"/>
    </source>
</evidence>
<dbReference type="GO" id="GO:0004222">
    <property type="term" value="F:metalloendopeptidase activity"/>
    <property type="evidence" value="ECO:0007669"/>
    <property type="project" value="InterPro"/>
</dbReference>
<keyword evidence="2" id="KW-0479">Metal-binding</keyword>
<dbReference type="EMBL" id="PSQE01000006">
    <property type="protein sequence ID" value="RHN52044.1"/>
    <property type="molecule type" value="Genomic_DNA"/>
</dbReference>
<name>A0A396HJM3_MEDTR</name>
<evidence type="ECO:0000256" key="5">
    <source>
        <dbReference type="ARBA" id="ARBA00023049"/>
    </source>
</evidence>
<evidence type="ECO:0000256" key="4">
    <source>
        <dbReference type="ARBA" id="ARBA00022833"/>
    </source>
</evidence>
<evidence type="ECO:0000256" key="3">
    <source>
        <dbReference type="ARBA" id="ARBA00022801"/>
    </source>
</evidence>
<feature type="domain" description="Peptidase M48" evidence="7">
    <location>
        <begin position="11"/>
        <end position="67"/>
    </location>
</feature>
<organism evidence="8 9">
    <name type="scientific">Medicago truncatula</name>
    <name type="common">Barrel medic</name>
    <name type="synonym">Medicago tribuloides</name>
    <dbReference type="NCBI Taxonomy" id="3880"/>
    <lineage>
        <taxon>Eukaryota</taxon>
        <taxon>Viridiplantae</taxon>
        <taxon>Streptophyta</taxon>
        <taxon>Embryophyta</taxon>
        <taxon>Tracheophyta</taxon>
        <taxon>Spermatophyta</taxon>
        <taxon>Magnoliopsida</taxon>
        <taxon>eudicotyledons</taxon>
        <taxon>Gunneridae</taxon>
        <taxon>Pentapetalae</taxon>
        <taxon>rosids</taxon>
        <taxon>fabids</taxon>
        <taxon>Fabales</taxon>
        <taxon>Fabaceae</taxon>
        <taxon>Papilionoideae</taxon>
        <taxon>50 kb inversion clade</taxon>
        <taxon>NPAAA clade</taxon>
        <taxon>Hologalegina</taxon>
        <taxon>IRL clade</taxon>
        <taxon>Trifolieae</taxon>
        <taxon>Medicago</taxon>
    </lineage>
</organism>
<gene>
    <name evidence="8" type="ORF">MtrunA17_Chr6g0476081</name>
</gene>
<dbReference type="Proteomes" id="UP000265566">
    <property type="component" value="Chromosome 6"/>
</dbReference>